<feature type="transmembrane region" description="Helical" evidence="1">
    <location>
        <begin position="6"/>
        <end position="26"/>
    </location>
</feature>
<reference evidence="2" key="1">
    <citation type="submission" date="2023-06" db="EMBL/GenBank/DDBJ databases">
        <authorList>
            <person name="Kurt Z."/>
        </authorList>
    </citation>
    <scope>NUCLEOTIDE SEQUENCE</scope>
</reference>
<comment type="caution">
    <text evidence="2">The sequence shown here is derived from an EMBL/GenBank/DDBJ whole genome shotgun (WGS) entry which is preliminary data.</text>
</comment>
<reference evidence="3 4" key="2">
    <citation type="submission" date="2024-07" db="EMBL/GenBank/DDBJ databases">
        <authorList>
            <person name="Akdeniz Z."/>
        </authorList>
    </citation>
    <scope>NUCLEOTIDE SEQUENCE [LARGE SCALE GENOMIC DNA]</scope>
</reference>
<gene>
    <name evidence="3" type="ORF">HINF_LOCUS31507</name>
    <name evidence="2" type="ORF">HINF_LOCUS47005</name>
</gene>
<keyword evidence="1" id="KW-0472">Membrane</keyword>
<accession>A0AA86QXJ6</accession>
<organism evidence="2">
    <name type="scientific">Hexamita inflata</name>
    <dbReference type="NCBI Taxonomy" id="28002"/>
    <lineage>
        <taxon>Eukaryota</taxon>
        <taxon>Metamonada</taxon>
        <taxon>Diplomonadida</taxon>
        <taxon>Hexamitidae</taxon>
        <taxon>Hexamitinae</taxon>
        <taxon>Hexamita</taxon>
    </lineage>
</organism>
<dbReference type="EMBL" id="CAXDID020000106">
    <property type="protein sequence ID" value="CAL6027825.1"/>
    <property type="molecule type" value="Genomic_DNA"/>
</dbReference>
<dbReference type="EMBL" id="CATOUU010000918">
    <property type="protein sequence ID" value="CAI9959360.1"/>
    <property type="molecule type" value="Genomic_DNA"/>
</dbReference>
<protein>
    <submittedName>
        <fullName evidence="3">Hypothetical_protein</fullName>
    </submittedName>
</protein>
<evidence type="ECO:0000313" key="2">
    <source>
        <dbReference type="EMBL" id="CAI9959360.1"/>
    </source>
</evidence>
<evidence type="ECO:0000256" key="1">
    <source>
        <dbReference type="SAM" id="Phobius"/>
    </source>
</evidence>
<dbReference type="AlphaFoldDB" id="A0AA86QXJ6"/>
<name>A0AA86QXJ6_9EUKA</name>
<evidence type="ECO:0000313" key="3">
    <source>
        <dbReference type="EMBL" id="CAL6027825.1"/>
    </source>
</evidence>
<keyword evidence="4" id="KW-1185">Reference proteome</keyword>
<keyword evidence="1" id="KW-1133">Transmembrane helix</keyword>
<evidence type="ECO:0000313" key="4">
    <source>
        <dbReference type="Proteomes" id="UP001642409"/>
    </source>
</evidence>
<keyword evidence="1" id="KW-0812">Transmembrane</keyword>
<sequence length="686" mass="77225">MLHLQSGVQLLEVYMILYLVDILSVTRQLGFNNLYNYGFESSTINLMLLYSSIFITYQLGLVIIFISSLRLTILIVLKSSTNLQKFTIQETLCVQQNNCAPGYLNFNSTFCIENCTSEQKYAFNNKCVECSFVNSLSEWQGTCKCLNEFGVDGMFPSCKCKSGFILNGNKCECFGKISLDGNTCGKTCPPEQVLSVIQCQICPLKSPANIDQTECQRDVCSKSIIKGGVEYIYCIKGSQNNKQISKQVVFQGNTEFHSAFLFEAEQISNLVIQNHVIDQQNTYSLNIFSQLIISESNIDLNLQLLAFSGINAYNGIEIFNTQVNLTVKGCLITAICYQGKQERNGFHVNLQQTNINMTLNSTNGIIQLIYSQEQQIVYLQKVVINAQISATHSYIGLSGILNLTNIENLRYILQFKDSIQYFFGLSRDSNDCYILNSIFEVQVNQVDQYSGLSQFATGYQYIENSKINVDIYNGSINDFYGLCVRTQNITVLAVNFSVFQDSGSFVNFYGVSMQVMDQVIITNVIIAFDVKQVNYVMYSITQSSSSILLSASSLTVSVCQFLREFYGISEYARTLSVQDSNISFSLTGDQLYGLSYIVSDLDLFNVRFSGSISFKNELMGLISHYSSLQIKYVELAFNFSSIFSQNKLYDFQTENWKINFLDAGKGKGISCQTVQEQEIGDFQMCS</sequence>
<proteinExistence type="predicted"/>
<dbReference type="Proteomes" id="UP001642409">
    <property type="component" value="Unassembled WGS sequence"/>
</dbReference>
<feature type="transmembrane region" description="Helical" evidence="1">
    <location>
        <begin position="47"/>
        <end position="77"/>
    </location>
</feature>